<evidence type="ECO:0000259" key="6">
    <source>
        <dbReference type="PROSITE" id="PS50865"/>
    </source>
</evidence>
<gene>
    <name evidence="7" type="ORF">GYMLUDRAFT_40181</name>
</gene>
<dbReference type="Pfam" id="PF01753">
    <property type="entry name" value="zf-MYND"/>
    <property type="match status" value="1"/>
</dbReference>
<reference evidence="7 8" key="1">
    <citation type="submission" date="2014-04" db="EMBL/GenBank/DDBJ databases">
        <title>Evolutionary Origins and Diversification of the Mycorrhizal Mutualists.</title>
        <authorList>
            <consortium name="DOE Joint Genome Institute"/>
            <consortium name="Mycorrhizal Genomics Consortium"/>
            <person name="Kohler A."/>
            <person name="Kuo A."/>
            <person name="Nagy L.G."/>
            <person name="Floudas D."/>
            <person name="Copeland A."/>
            <person name="Barry K.W."/>
            <person name="Cichocki N."/>
            <person name="Veneault-Fourrey C."/>
            <person name="LaButti K."/>
            <person name="Lindquist E.A."/>
            <person name="Lipzen A."/>
            <person name="Lundell T."/>
            <person name="Morin E."/>
            <person name="Murat C."/>
            <person name="Riley R."/>
            <person name="Ohm R."/>
            <person name="Sun H."/>
            <person name="Tunlid A."/>
            <person name="Henrissat B."/>
            <person name="Grigoriev I.V."/>
            <person name="Hibbett D.S."/>
            <person name="Martin F."/>
        </authorList>
    </citation>
    <scope>NUCLEOTIDE SEQUENCE [LARGE SCALE GENOMIC DNA]</scope>
    <source>
        <strain evidence="7 8">FD-317 M1</strain>
    </source>
</reference>
<protein>
    <recommendedName>
        <fullName evidence="6">MYND-type domain-containing protein</fullName>
    </recommendedName>
</protein>
<dbReference type="Proteomes" id="UP000053593">
    <property type="component" value="Unassembled WGS sequence"/>
</dbReference>
<proteinExistence type="predicted"/>
<dbReference type="PROSITE" id="PS50865">
    <property type="entry name" value="ZF_MYND_2"/>
    <property type="match status" value="1"/>
</dbReference>
<dbReference type="PROSITE" id="PS01360">
    <property type="entry name" value="ZF_MYND_1"/>
    <property type="match status" value="1"/>
</dbReference>
<organism evidence="7 8">
    <name type="scientific">Collybiopsis luxurians FD-317 M1</name>
    <dbReference type="NCBI Taxonomy" id="944289"/>
    <lineage>
        <taxon>Eukaryota</taxon>
        <taxon>Fungi</taxon>
        <taxon>Dikarya</taxon>
        <taxon>Basidiomycota</taxon>
        <taxon>Agaricomycotina</taxon>
        <taxon>Agaricomycetes</taxon>
        <taxon>Agaricomycetidae</taxon>
        <taxon>Agaricales</taxon>
        <taxon>Marasmiineae</taxon>
        <taxon>Omphalotaceae</taxon>
        <taxon>Collybiopsis</taxon>
        <taxon>Collybiopsis luxurians</taxon>
    </lineage>
</organism>
<dbReference type="Gene3D" id="6.10.140.2220">
    <property type="match status" value="1"/>
</dbReference>
<keyword evidence="3" id="KW-0862">Zinc</keyword>
<keyword evidence="2 4" id="KW-0863">Zinc-finger</keyword>
<accession>A0A0D0CW45</accession>
<feature type="region of interest" description="Disordered" evidence="5">
    <location>
        <begin position="591"/>
        <end position="653"/>
    </location>
</feature>
<dbReference type="InterPro" id="IPR002893">
    <property type="entry name" value="Znf_MYND"/>
</dbReference>
<dbReference type="GO" id="GO:0008270">
    <property type="term" value="F:zinc ion binding"/>
    <property type="evidence" value="ECO:0007669"/>
    <property type="project" value="UniProtKB-KW"/>
</dbReference>
<feature type="compositionally biased region" description="Acidic residues" evidence="5">
    <location>
        <begin position="591"/>
        <end position="630"/>
    </location>
</feature>
<evidence type="ECO:0000256" key="4">
    <source>
        <dbReference type="PROSITE-ProRule" id="PRU00134"/>
    </source>
</evidence>
<dbReference type="OrthoDB" id="341421at2759"/>
<keyword evidence="8" id="KW-1185">Reference proteome</keyword>
<evidence type="ECO:0000256" key="3">
    <source>
        <dbReference type="ARBA" id="ARBA00022833"/>
    </source>
</evidence>
<dbReference type="HOGENOM" id="CLU_419803_0_0_1"/>
<feature type="domain" description="MYND-type" evidence="6">
    <location>
        <begin position="411"/>
        <end position="457"/>
    </location>
</feature>
<evidence type="ECO:0000256" key="1">
    <source>
        <dbReference type="ARBA" id="ARBA00022723"/>
    </source>
</evidence>
<name>A0A0D0CW45_9AGAR</name>
<evidence type="ECO:0000256" key="2">
    <source>
        <dbReference type="ARBA" id="ARBA00022771"/>
    </source>
</evidence>
<dbReference type="EMBL" id="KN834762">
    <property type="protein sequence ID" value="KIK63967.1"/>
    <property type="molecule type" value="Genomic_DNA"/>
</dbReference>
<dbReference type="AlphaFoldDB" id="A0A0D0CW45"/>
<evidence type="ECO:0000313" key="8">
    <source>
        <dbReference type="Proteomes" id="UP000053593"/>
    </source>
</evidence>
<sequence>MNCFKAGIPPPAIYLEAAILCRECKSYVPTTSAAFQALQRRSPSDARRALWSLGTILDQVLHSGPDTRLSSTQFRRLIRGWGDIRWWIAKLLNDFVLENQPQTPGDFDFQRNVLIIVAELSTYLDLDAPDPSLKTEMQDLCLQNLESTLELALRTWIYVLENYSEDLISSHCSAMISYTGMFKESPFRVLPRVLEKMPGSEGVILQTVVKELQKPNGVTISVFWSCLDAIMGCCLNETIFSRLLEGSLVRWLSWIMLKMTKLWNTEIAHESQFLLAIANCVRCLSIAFKESYSWISTAIEHDFFPAVLLSVYFVIHKRSEGSGQALEAALHELFTAIQPFLVYRSVLRSFLRAMDKAQRRSPELYRQLVDLPQNSEKPDKCFATAWKNFYDLAKDRQRLRKECVAAGYIMCAFSGCPKARFDSSISFELKECSRCQVTRYCSTDCQKRDWRRHRQECRDLRRRMVLGGRPAAYSHIDEQYLVYLARERGQRFYTSPQIEESLDRNPNTLIDKIINIDFRHEPPRMWIVTYEKYQSEIKKGEEYYTVENYNKLVRQSKVNGCILLIQGVFAGELLVPRIVVTGVLENDLCDIEDESDDSSFEDDGTSTEDSNESGSEIDDSDEDGGSDADEDGGHTRSNKEESSGVDYSIDDID</sequence>
<feature type="compositionally biased region" description="Basic and acidic residues" evidence="5">
    <location>
        <begin position="631"/>
        <end position="642"/>
    </location>
</feature>
<evidence type="ECO:0000313" key="7">
    <source>
        <dbReference type="EMBL" id="KIK63967.1"/>
    </source>
</evidence>
<dbReference type="SUPFAM" id="SSF144232">
    <property type="entry name" value="HIT/MYND zinc finger-like"/>
    <property type="match status" value="1"/>
</dbReference>
<evidence type="ECO:0000256" key="5">
    <source>
        <dbReference type="SAM" id="MobiDB-lite"/>
    </source>
</evidence>
<keyword evidence="1" id="KW-0479">Metal-binding</keyword>